<dbReference type="EMBL" id="LCOK01000043">
    <property type="protein sequence ID" value="KKU75769.1"/>
    <property type="molecule type" value="Genomic_DNA"/>
</dbReference>
<name>A0A0G1T1Y7_9BACT</name>
<dbReference type="AlphaFoldDB" id="A0A0G1T1Y7"/>
<dbReference type="InterPro" id="IPR013320">
    <property type="entry name" value="ConA-like_dom_sf"/>
</dbReference>
<evidence type="ECO:0000256" key="1">
    <source>
        <dbReference type="SAM" id="Phobius"/>
    </source>
</evidence>
<feature type="non-terminal residue" evidence="2">
    <location>
        <position position="287"/>
    </location>
</feature>
<dbReference type="Gene3D" id="1.20.1440.60">
    <property type="entry name" value="23S rRNA-intervening sequence"/>
    <property type="match status" value="1"/>
</dbReference>
<feature type="transmembrane region" description="Helical" evidence="1">
    <location>
        <begin position="123"/>
        <end position="143"/>
    </location>
</feature>
<dbReference type="InterPro" id="IPR012657">
    <property type="entry name" value="23S_rRNA-intervening_sequence"/>
</dbReference>
<dbReference type="PANTHER" id="PTHR38471:SF2">
    <property type="entry name" value="FOUR HELIX BUNDLE PROTEIN"/>
    <property type="match status" value="1"/>
</dbReference>
<accession>A0A0G1T1Y7</accession>
<evidence type="ECO:0000313" key="3">
    <source>
        <dbReference type="Proteomes" id="UP000034682"/>
    </source>
</evidence>
<keyword evidence="1" id="KW-0812">Transmembrane</keyword>
<dbReference type="Pfam" id="PF05635">
    <property type="entry name" value="23S_rRNA_IVP"/>
    <property type="match status" value="1"/>
</dbReference>
<dbReference type="PANTHER" id="PTHR38471">
    <property type="entry name" value="FOUR HELIX BUNDLE PROTEIN"/>
    <property type="match status" value="1"/>
</dbReference>
<gene>
    <name evidence="2" type="ORF">UY02_C0043G0001</name>
</gene>
<comment type="caution">
    <text evidence="2">The sequence shown here is derived from an EMBL/GenBank/DDBJ whole genome shotgun (WGS) entry which is preliminary data.</text>
</comment>
<keyword evidence="2" id="KW-0687">Ribonucleoprotein</keyword>
<evidence type="ECO:0000313" key="2">
    <source>
        <dbReference type="EMBL" id="KKU75769.1"/>
    </source>
</evidence>
<dbReference type="NCBIfam" id="TIGR02436">
    <property type="entry name" value="four helix bundle protein"/>
    <property type="match status" value="1"/>
</dbReference>
<keyword evidence="1" id="KW-1133">Transmembrane helix</keyword>
<dbReference type="Gene3D" id="2.60.120.200">
    <property type="match status" value="1"/>
</dbReference>
<organism evidence="2 3">
    <name type="scientific">Candidatus Giovannonibacteria bacterium GW2011_GWB1_47_6b</name>
    <dbReference type="NCBI Taxonomy" id="1618655"/>
    <lineage>
        <taxon>Bacteria</taxon>
        <taxon>Candidatus Giovannoniibacteriota</taxon>
    </lineage>
</organism>
<keyword evidence="2" id="KW-0689">Ribosomal protein</keyword>
<sequence>MGSDKIRTFKDLDAWKEGHVLVLLIYKLTKQFPKDEVFGLVSQMRRAAVSITSNIAEGFARSSFKEKAQFYSIAKGSVTELENQLLISKDIGYITANEFISTEEKALRVNRIVHGLIQGSKKFLLLALFLIPYSIFFLSAPSVHAAARLQMPPNYLRTNSGLVGYWTMDGKNTNWGSNTTNDLSGNSNTGTMTNMSTTSSPAAGKIGQALNFDGVDDYVNVNDSSSLDVTGALTASVWFKMNNNPVTQSEGLVAKFRSQTGFTNQRAYMIVVETTGFIGATISSDGT</sequence>
<proteinExistence type="predicted"/>
<dbReference type="SUPFAM" id="SSF49899">
    <property type="entry name" value="Concanavalin A-like lectins/glucanases"/>
    <property type="match status" value="1"/>
</dbReference>
<dbReference type="SUPFAM" id="SSF158446">
    <property type="entry name" value="IVS-encoded protein-like"/>
    <property type="match status" value="1"/>
</dbReference>
<protein>
    <submittedName>
        <fullName evidence="2">S23 ribosomal protein</fullName>
    </submittedName>
</protein>
<reference evidence="2 3" key="1">
    <citation type="journal article" date="2015" name="Nature">
        <title>rRNA introns, odd ribosomes, and small enigmatic genomes across a large radiation of phyla.</title>
        <authorList>
            <person name="Brown C.T."/>
            <person name="Hug L.A."/>
            <person name="Thomas B.C."/>
            <person name="Sharon I."/>
            <person name="Castelle C.J."/>
            <person name="Singh A."/>
            <person name="Wilkins M.J."/>
            <person name="Williams K.H."/>
            <person name="Banfield J.F."/>
        </authorList>
    </citation>
    <scope>NUCLEOTIDE SEQUENCE [LARGE SCALE GENOMIC DNA]</scope>
</reference>
<dbReference type="Proteomes" id="UP000034682">
    <property type="component" value="Unassembled WGS sequence"/>
</dbReference>
<keyword evidence="1" id="KW-0472">Membrane</keyword>
<dbReference type="CDD" id="cd16377">
    <property type="entry name" value="23S_rRNA_IVP_like"/>
    <property type="match status" value="1"/>
</dbReference>
<dbReference type="GO" id="GO:0005840">
    <property type="term" value="C:ribosome"/>
    <property type="evidence" value="ECO:0007669"/>
    <property type="project" value="UniProtKB-KW"/>
</dbReference>
<dbReference type="InterPro" id="IPR036583">
    <property type="entry name" value="23S_rRNA_IVS_sf"/>
</dbReference>